<dbReference type="InterPro" id="IPR024344">
    <property type="entry name" value="MDMPI_metal-binding"/>
</dbReference>
<dbReference type="Pfam" id="PF11716">
    <property type="entry name" value="MDMPI_N"/>
    <property type="match status" value="1"/>
</dbReference>
<name>A0A7K3W910_9ACTN</name>
<keyword evidence="3" id="KW-0670">Pyruvate</keyword>
<keyword evidence="3" id="KW-0413">Isomerase</keyword>
<dbReference type="EMBL" id="JAAGWK010000005">
    <property type="protein sequence ID" value="NEL52951.1"/>
    <property type="molecule type" value="Genomic_DNA"/>
</dbReference>
<reference evidence="3 4" key="1">
    <citation type="submission" date="2020-02" db="EMBL/GenBank/DDBJ databases">
        <title>The whole genome sequence of CPCC 205119.</title>
        <authorList>
            <person name="Jiang Z."/>
        </authorList>
    </citation>
    <scope>NUCLEOTIDE SEQUENCE [LARGE SCALE GENOMIC DNA]</scope>
    <source>
        <strain evidence="3 4">CPCC 205119</strain>
    </source>
</reference>
<organism evidence="3 4">
    <name type="scientific">Goekera deserti</name>
    <dbReference type="NCBI Taxonomy" id="2497753"/>
    <lineage>
        <taxon>Bacteria</taxon>
        <taxon>Bacillati</taxon>
        <taxon>Actinomycetota</taxon>
        <taxon>Actinomycetes</taxon>
        <taxon>Geodermatophilales</taxon>
        <taxon>Geodermatophilaceae</taxon>
        <taxon>Goekera</taxon>
    </lineage>
</organism>
<dbReference type="GO" id="GO:0046872">
    <property type="term" value="F:metal ion binding"/>
    <property type="evidence" value="ECO:0007669"/>
    <property type="project" value="InterPro"/>
</dbReference>
<accession>A0A7K3W910</accession>
<dbReference type="InterPro" id="IPR010872">
    <property type="entry name" value="MDMPI_C-term_domain"/>
</dbReference>
<dbReference type="AlphaFoldDB" id="A0A7K3W910"/>
<proteinExistence type="predicted"/>
<feature type="domain" description="MDMPI C-terminal" evidence="1">
    <location>
        <begin position="142"/>
        <end position="226"/>
    </location>
</feature>
<evidence type="ECO:0000313" key="4">
    <source>
        <dbReference type="Proteomes" id="UP000470470"/>
    </source>
</evidence>
<dbReference type="RefSeq" id="WP_152730167.1">
    <property type="nucleotide sequence ID" value="NZ_JAABOZ010000005.1"/>
</dbReference>
<dbReference type="PANTHER" id="PTHR40758:SF1">
    <property type="entry name" value="CONSERVED PROTEIN"/>
    <property type="match status" value="1"/>
</dbReference>
<dbReference type="GO" id="GO:0005886">
    <property type="term" value="C:plasma membrane"/>
    <property type="evidence" value="ECO:0007669"/>
    <property type="project" value="TreeGrafter"/>
</dbReference>
<feature type="domain" description="Mycothiol-dependent maleylpyruvate isomerase metal-binding" evidence="2">
    <location>
        <begin position="16"/>
        <end position="128"/>
    </location>
</feature>
<evidence type="ECO:0000259" key="1">
    <source>
        <dbReference type="Pfam" id="PF07398"/>
    </source>
</evidence>
<dbReference type="GO" id="GO:0016853">
    <property type="term" value="F:isomerase activity"/>
    <property type="evidence" value="ECO:0007669"/>
    <property type="project" value="UniProtKB-KW"/>
</dbReference>
<sequence length="235" mass="25123">MSLDPLSVCAAEANILATLLATSDLTAPVPSCPGWSLADLGRHTGGVHAWARDAVGHEPGTPPGAEPPGPAEDATVAAWYRTQADDLLTALVAVDPGRPCWTLDRADRTAGFWLRRQAHETTMHRWDAERAVGRDAHIDPTVALDGIDEVLRMFLPRQLRLGRTSATEDTVHLRPQEMATSHSVGNGAASVGTVSGPAEALLLLLWRRTTLDDPRLTVSGDRSAVDACLDRPLTP</sequence>
<dbReference type="NCBIfam" id="TIGR03083">
    <property type="entry name" value="maleylpyruvate isomerase family mycothiol-dependent enzyme"/>
    <property type="match status" value="1"/>
</dbReference>
<dbReference type="Proteomes" id="UP000470470">
    <property type="component" value="Unassembled WGS sequence"/>
</dbReference>
<evidence type="ECO:0000259" key="2">
    <source>
        <dbReference type="Pfam" id="PF11716"/>
    </source>
</evidence>
<gene>
    <name evidence="3" type="ORF">G1H19_02830</name>
</gene>
<protein>
    <submittedName>
        <fullName evidence="3">Maleylpyruvate isomerase family mycothiol-dependent enzyme</fullName>
    </submittedName>
</protein>
<dbReference type="PANTHER" id="PTHR40758">
    <property type="entry name" value="CONSERVED PROTEIN"/>
    <property type="match status" value="1"/>
</dbReference>
<dbReference type="Pfam" id="PF07398">
    <property type="entry name" value="MDMPI_C"/>
    <property type="match status" value="1"/>
</dbReference>
<comment type="caution">
    <text evidence="3">The sequence shown here is derived from an EMBL/GenBank/DDBJ whole genome shotgun (WGS) entry which is preliminary data.</text>
</comment>
<dbReference type="InterPro" id="IPR017517">
    <property type="entry name" value="Maleyloyr_isom"/>
</dbReference>
<evidence type="ECO:0000313" key="3">
    <source>
        <dbReference type="EMBL" id="NEL52951.1"/>
    </source>
</evidence>
<keyword evidence="4" id="KW-1185">Reference proteome</keyword>
<dbReference type="InterPro" id="IPR034660">
    <property type="entry name" value="DinB/YfiT-like"/>
</dbReference>
<dbReference type="SUPFAM" id="SSF109854">
    <property type="entry name" value="DinB/YfiT-like putative metalloenzymes"/>
    <property type="match status" value="1"/>
</dbReference>